<sequence length="126" mass="13239">MAAPHHCCAGSRCHRGDRRNASATQGGRHLTSECVVGDPPPSRGSGPQIHVGRFFDHRRARATWARMHRFSAVWAPVTPAEPAETPKGAGSSLLCVTLAALLFYGTAAPDLTRSALPTASGTTPQG</sequence>
<evidence type="ECO:0000256" key="1">
    <source>
        <dbReference type="SAM" id="MobiDB-lite"/>
    </source>
</evidence>
<accession>A0AAV7VKR1</accession>
<gene>
    <name evidence="2" type="ORF">NDU88_004724</name>
</gene>
<organism evidence="2 3">
    <name type="scientific">Pleurodeles waltl</name>
    <name type="common">Iberian ribbed newt</name>
    <dbReference type="NCBI Taxonomy" id="8319"/>
    <lineage>
        <taxon>Eukaryota</taxon>
        <taxon>Metazoa</taxon>
        <taxon>Chordata</taxon>
        <taxon>Craniata</taxon>
        <taxon>Vertebrata</taxon>
        <taxon>Euteleostomi</taxon>
        <taxon>Amphibia</taxon>
        <taxon>Batrachia</taxon>
        <taxon>Caudata</taxon>
        <taxon>Salamandroidea</taxon>
        <taxon>Salamandridae</taxon>
        <taxon>Pleurodelinae</taxon>
        <taxon>Pleurodeles</taxon>
    </lineage>
</organism>
<keyword evidence="3" id="KW-1185">Reference proteome</keyword>
<feature type="region of interest" description="Disordered" evidence="1">
    <location>
        <begin position="15"/>
        <end position="50"/>
    </location>
</feature>
<dbReference type="Proteomes" id="UP001066276">
    <property type="component" value="Chromosome 2_1"/>
</dbReference>
<proteinExistence type="predicted"/>
<evidence type="ECO:0000313" key="3">
    <source>
        <dbReference type="Proteomes" id="UP001066276"/>
    </source>
</evidence>
<comment type="caution">
    <text evidence="2">The sequence shown here is derived from an EMBL/GenBank/DDBJ whole genome shotgun (WGS) entry which is preliminary data.</text>
</comment>
<dbReference type="AlphaFoldDB" id="A0AAV7VKR1"/>
<name>A0AAV7VKR1_PLEWA</name>
<evidence type="ECO:0000313" key="2">
    <source>
        <dbReference type="EMBL" id="KAJ1200903.1"/>
    </source>
</evidence>
<reference evidence="2" key="1">
    <citation type="journal article" date="2022" name="bioRxiv">
        <title>Sequencing and chromosome-scale assembly of the giantPleurodeles waltlgenome.</title>
        <authorList>
            <person name="Brown T."/>
            <person name="Elewa A."/>
            <person name="Iarovenko S."/>
            <person name="Subramanian E."/>
            <person name="Araus A.J."/>
            <person name="Petzold A."/>
            <person name="Susuki M."/>
            <person name="Suzuki K.-i.T."/>
            <person name="Hayashi T."/>
            <person name="Toyoda A."/>
            <person name="Oliveira C."/>
            <person name="Osipova E."/>
            <person name="Leigh N.D."/>
            <person name="Simon A."/>
            <person name="Yun M.H."/>
        </authorList>
    </citation>
    <scope>NUCLEOTIDE SEQUENCE</scope>
    <source>
        <strain evidence="2">20211129_DDA</strain>
        <tissue evidence="2">Liver</tissue>
    </source>
</reference>
<dbReference type="EMBL" id="JANPWB010000003">
    <property type="protein sequence ID" value="KAJ1200903.1"/>
    <property type="molecule type" value="Genomic_DNA"/>
</dbReference>
<protein>
    <submittedName>
        <fullName evidence="2">Uncharacterized protein</fullName>
    </submittedName>
</protein>